<dbReference type="EMBL" id="CAFBND010000051">
    <property type="protein sequence ID" value="CAB4945662.1"/>
    <property type="molecule type" value="Genomic_DNA"/>
</dbReference>
<reference evidence="2" key="1">
    <citation type="submission" date="2020-05" db="EMBL/GenBank/DDBJ databases">
        <authorList>
            <person name="Chiriac C."/>
            <person name="Salcher M."/>
            <person name="Ghai R."/>
            <person name="Kavagutti S V."/>
        </authorList>
    </citation>
    <scope>NUCLEOTIDE SEQUENCE</scope>
</reference>
<proteinExistence type="predicted"/>
<dbReference type="AlphaFoldDB" id="A0A6J7S9W0"/>
<accession>A0A6J7S9W0</accession>
<dbReference type="EMBL" id="CAFBPU010000049">
    <property type="protein sequence ID" value="CAB5037993.1"/>
    <property type="molecule type" value="Genomic_DNA"/>
</dbReference>
<sequence length="79" mass="8285">MVAWDLTRVRGAVKAIVTVDVHHKEVVSSAVEIIGKGGTIVRTGLGGGNPTHDTPMLVHVAKSGQSTLPESVTQRSTLE</sequence>
<gene>
    <name evidence="1" type="ORF">UFOPK3752_01339</name>
    <name evidence="2" type="ORF">UFOPK4150_01924</name>
</gene>
<organism evidence="2">
    <name type="scientific">freshwater metagenome</name>
    <dbReference type="NCBI Taxonomy" id="449393"/>
    <lineage>
        <taxon>unclassified sequences</taxon>
        <taxon>metagenomes</taxon>
        <taxon>ecological metagenomes</taxon>
    </lineage>
</organism>
<evidence type="ECO:0000313" key="1">
    <source>
        <dbReference type="EMBL" id="CAB4945662.1"/>
    </source>
</evidence>
<name>A0A6J7S9W0_9ZZZZ</name>
<protein>
    <submittedName>
        <fullName evidence="2">Unannotated protein</fullName>
    </submittedName>
</protein>
<evidence type="ECO:0000313" key="2">
    <source>
        <dbReference type="EMBL" id="CAB5037993.1"/>
    </source>
</evidence>